<evidence type="ECO:0000256" key="7">
    <source>
        <dbReference type="PROSITE-ProRule" id="PRU01091"/>
    </source>
</evidence>
<feature type="domain" description="OmpR/PhoB-type" evidence="10">
    <location>
        <begin position="144"/>
        <end position="242"/>
    </location>
</feature>
<dbReference type="InterPro" id="IPR011006">
    <property type="entry name" value="CheY-like_superfamily"/>
</dbReference>
<reference evidence="11 12" key="1">
    <citation type="submission" date="2020-01" db="EMBL/GenBank/DDBJ databases">
        <title>Insect and environment-associated Actinomycetes.</title>
        <authorList>
            <person name="Currrie C."/>
            <person name="Chevrette M."/>
            <person name="Carlson C."/>
            <person name="Stubbendieck R."/>
            <person name="Wendt-Pienkowski E."/>
        </authorList>
    </citation>
    <scope>NUCLEOTIDE SEQUENCE [LARGE SCALE GENOMIC DNA]</scope>
    <source>
        <strain evidence="11 12">SID7590</strain>
    </source>
</reference>
<evidence type="ECO:0000259" key="10">
    <source>
        <dbReference type="PROSITE" id="PS51755"/>
    </source>
</evidence>
<evidence type="ECO:0000256" key="4">
    <source>
        <dbReference type="ARBA" id="ARBA00023125"/>
    </source>
</evidence>
<dbReference type="Gene3D" id="1.10.10.10">
    <property type="entry name" value="Winged helix-like DNA-binding domain superfamily/Winged helix DNA-binding domain"/>
    <property type="match status" value="1"/>
</dbReference>
<feature type="modified residue" description="4-aspartylphosphate" evidence="6">
    <location>
        <position position="68"/>
    </location>
</feature>
<dbReference type="EMBL" id="JAAGMP010001113">
    <property type="protein sequence ID" value="NEC21537.1"/>
    <property type="molecule type" value="Genomic_DNA"/>
</dbReference>
<evidence type="ECO:0000256" key="1">
    <source>
        <dbReference type="ARBA" id="ARBA00022553"/>
    </source>
</evidence>
<dbReference type="SUPFAM" id="SSF52172">
    <property type="entry name" value="CheY-like"/>
    <property type="match status" value="1"/>
</dbReference>
<dbReference type="GO" id="GO:0032993">
    <property type="term" value="C:protein-DNA complex"/>
    <property type="evidence" value="ECO:0007669"/>
    <property type="project" value="TreeGrafter"/>
</dbReference>
<keyword evidence="3" id="KW-0805">Transcription regulation</keyword>
<dbReference type="Pfam" id="PF00072">
    <property type="entry name" value="Response_reg"/>
    <property type="match status" value="1"/>
</dbReference>
<dbReference type="Gene3D" id="6.10.250.690">
    <property type="match status" value="1"/>
</dbReference>
<dbReference type="PANTHER" id="PTHR48111:SF4">
    <property type="entry name" value="DNA-BINDING DUAL TRANSCRIPTIONAL REGULATOR OMPR"/>
    <property type="match status" value="1"/>
</dbReference>
<dbReference type="PROSITE" id="PS50110">
    <property type="entry name" value="RESPONSE_REGULATORY"/>
    <property type="match status" value="1"/>
</dbReference>
<gene>
    <name evidence="11" type="ORF">G3I50_25335</name>
</gene>
<protein>
    <submittedName>
        <fullName evidence="11">Response regulator transcription factor</fullName>
    </submittedName>
</protein>
<evidence type="ECO:0000259" key="9">
    <source>
        <dbReference type="PROSITE" id="PS50110"/>
    </source>
</evidence>
<keyword evidence="2" id="KW-0902">Two-component regulatory system</keyword>
<dbReference type="GO" id="GO:0000976">
    <property type="term" value="F:transcription cis-regulatory region binding"/>
    <property type="evidence" value="ECO:0007669"/>
    <property type="project" value="TreeGrafter"/>
</dbReference>
<dbReference type="GO" id="GO:0005829">
    <property type="term" value="C:cytosol"/>
    <property type="evidence" value="ECO:0007669"/>
    <property type="project" value="TreeGrafter"/>
</dbReference>
<dbReference type="SMART" id="SM00448">
    <property type="entry name" value="REC"/>
    <property type="match status" value="1"/>
</dbReference>
<evidence type="ECO:0000256" key="3">
    <source>
        <dbReference type="ARBA" id="ARBA00023015"/>
    </source>
</evidence>
<evidence type="ECO:0000313" key="11">
    <source>
        <dbReference type="EMBL" id="NEC21537.1"/>
    </source>
</evidence>
<evidence type="ECO:0000313" key="12">
    <source>
        <dbReference type="Proteomes" id="UP000469670"/>
    </source>
</evidence>
<dbReference type="FunFam" id="1.10.10.10:FF:000018">
    <property type="entry name" value="DNA-binding response regulator ResD"/>
    <property type="match status" value="1"/>
</dbReference>
<proteinExistence type="predicted"/>
<dbReference type="FunFam" id="3.40.50.2300:FF:000001">
    <property type="entry name" value="DNA-binding response regulator PhoB"/>
    <property type="match status" value="1"/>
</dbReference>
<dbReference type="InterPro" id="IPR036388">
    <property type="entry name" value="WH-like_DNA-bd_sf"/>
</dbReference>
<accession>A0A7K3S218</accession>
<dbReference type="SMART" id="SM00862">
    <property type="entry name" value="Trans_reg_C"/>
    <property type="match status" value="1"/>
</dbReference>
<dbReference type="InterPro" id="IPR001789">
    <property type="entry name" value="Sig_transdc_resp-reg_receiver"/>
</dbReference>
<feature type="region of interest" description="Disordered" evidence="8">
    <location>
        <begin position="245"/>
        <end position="265"/>
    </location>
</feature>
<sequence length="265" mass="28907">MENTPPVVPSPGTPGTRGRILVVDDDPTVAEVVVGYLHRAGYAVERAEDGSAALGRFAARRPDLVVLDLMLPGMDGFEVCRRMREHGPVPVIMLTARGDEEDRVLGLETGADDYVTKPFSPRELVLRVDSVLRRARAVAPVDAAGPLSGGGLSLDPVARRAHRDGRGLALTLREFDLLAFLLRHPGKVFGREELMREVWGWDFGDLSTVTVHIRRLRGKVEQDPARPRLIRTVWGVGYRLDLDTESPDAGAEAGPGGIREGGRSR</sequence>
<dbReference type="GO" id="GO:0000156">
    <property type="term" value="F:phosphorelay response regulator activity"/>
    <property type="evidence" value="ECO:0007669"/>
    <property type="project" value="TreeGrafter"/>
</dbReference>
<evidence type="ECO:0000256" key="2">
    <source>
        <dbReference type="ARBA" id="ARBA00023012"/>
    </source>
</evidence>
<dbReference type="InterPro" id="IPR001867">
    <property type="entry name" value="OmpR/PhoB-type_DNA-bd"/>
</dbReference>
<dbReference type="Pfam" id="PF00486">
    <property type="entry name" value="Trans_reg_C"/>
    <property type="match status" value="1"/>
</dbReference>
<keyword evidence="5" id="KW-0804">Transcription</keyword>
<keyword evidence="1 6" id="KW-0597">Phosphoprotein</keyword>
<evidence type="ECO:0000256" key="8">
    <source>
        <dbReference type="SAM" id="MobiDB-lite"/>
    </source>
</evidence>
<dbReference type="AlphaFoldDB" id="A0A7K3S218"/>
<dbReference type="CDD" id="cd00383">
    <property type="entry name" value="trans_reg_C"/>
    <property type="match status" value="1"/>
</dbReference>
<dbReference type="GO" id="GO:0006355">
    <property type="term" value="P:regulation of DNA-templated transcription"/>
    <property type="evidence" value="ECO:0007669"/>
    <property type="project" value="InterPro"/>
</dbReference>
<name>A0A7K3S218_9ACTN</name>
<dbReference type="Gene3D" id="3.40.50.2300">
    <property type="match status" value="1"/>
</dbReference>
<dbReference type="RefSeq" id="WP_164205718.1">
    <property type="nucleotide sequence ID" value="NZ_JAAGMP010001113.1"/>
</dbReference>
<comment type="caution">
    <text evidence="11">The sequence shown here is derived from an EMBL/GenBank/DDBJ whole genome shotgun (WGS) entry which is preliminary data.</text>
</comment>
<dbReference type="SUPFAM" id="SSF46894">
    <property type="entry name" value="C-terminal effector domain of the bipartite response regulators"/>
    <property type="match status" value="1"/>
</dbReference>
<feature type="domain" description="Response regulatory" evidence="9">
    <location>
        <begin position="19"/>
        <end position="132"/>
    </location>
</feature>
<keyword evidence="4 7" id="KW-0238">DNA-binding</keyword>
<evidence type="ECO:0000256" key="5">
    <source>
        <dbReference type="ARBA" id="ARBA00023163"/>
    </source>
</evidence>
<evidence type="ECO:0000256" key="6">
    <source>
        <dbReference type="PROSITE-ProRule" id="PRU00169"/>
    </source>
</evidence>
<dbReference type="Proteomes" id="UP000469670">
    <property type="component" value="Unassembled WGS sequence"/>
</dbReference>
<dbReference type="InterPro" id="IPR039420">
    <property type="entry name" value="WalR-like"/>
</dbReference>
<feature type="DNA-binding region" description="OmpR/PhoB-type" evidence="7">
    <location>
        <begin position="144"/>
        <end position="242"/>
    </location>
</feature>
<dbReference type="InterPro" id="IPR016032">
    <property type="entry name" value="Sig_transdc_resp-reg_C-effctor"/>
</dbReference>
<dbReference type="PROSITE" id="PS51755">
    <property type="entry name" value="OMPR_PHOB"/>
    <property type="match status" value="1"/>
</dbReference>
<organism evidence="11 12">
    <name type="scientific">Streptomyces parvus</name>
    <dbReference type="NCBI Taxonomy" id="66428"/>
    <lineage>
        <taxon>Bacteria</taxon>
        <taxon>Bacillati</taxon>
        <taxon>Actinomycetota</taxon>
        <taxon>Actinomycetes</taxon>
        <taxon>Kitasatosporales</taxon>
        <taxon>Streptomycetaceae</taxon>
        <taxon>Streptomyces</taxon>
    </lineage>
</organism>
<dbReference type="PANTHER" id="PTHR48111">
    <property type="entry name" value="REGULATOR OF RPOS"/>
    <property type="match status" value="1"/>
</dbReference>